<dbReference type="InterPro" id="IPR012340">
    <property type="entry name" value="NA-bd_OB-fold"/>
</dbReference>
<evidence type="ECO:0000256" key="2">
    <source>
        <dbReference type="ARBA" id="ARBA00022598"/>
    </source>
</evidence>
<dbReference type="GO" id="GO:0005829">
    <property type="term" value="C:cytosol"/>
    <property type="evidence" value="ECO:0007669"/>
    <property type="project" value="TreeGrafter"/>
</dbReference>
<evidence type="ECO:0000259" key="12">
    <source>
        <dbReference type="PROSITE" id="PS50862"/>
    </source>
</evidence>
<dbReference type="Gene3D" id="2.40.50.140">
    <property type="entry name" value="Nucleic acid-binding proteins"/>
    <property type="match status" value="1"/>
</dbReference>
<dbReference type="InterPro" id="IPR004365">
    <property type="entry name" value="NA-bd_OB_tRNA"/>
</dbReference>
<accession>A0A3N2CPL4</accession>
<dbReference type="PRINTS" id="PR00982">
    <property type="entry name" value="TRNASYNTHLYS"/>
</dbReference>
<evidence type="ECO:0000256" key="7">
    <source>
        <dbReference type="ARBA" id="ARBA00023146"/>
    </source>
</evidence>
<dbReference type="InterPro" id="IPR018149">
    <property type="entry name" value="Lys-tRNA-synth_II_C"/>
</dbReference>
<keyword evidence="2 9" id="KW-0436">Ligase</keyword>
<dbReference type="PROSITE" id="PS50862">
    <property type="entry name" value="AA_TRNA_LIGASE_II"/>
    <property type="match status" value="1"/>
</dbReference>
<evidence type="ECO:0000256" key="9">
    <source>
        <dbReference type="HAMAP-Rule" id="MF_00252"/>
    </source>
</evidence>
<gene>
    <name evidence="9" type="primary">lysS</name>
    <name evidence="13" type="ORF">EDD33_0285</name>
</gene>
<comment type="catalytic activity">
    <reaction evidence="8 9 10">
        <text>tRNA(Lys) + L-lysine + ATP = L-lysyl-tRNA(Lys) + AMP + diphosphate</text>
        <dbReference type="Rhea" id="RHEA:20792"/>
        <dbReference type="Rhea" id="RHEA-COMP:9696"/>
        <dbReference type="Rhea" id="RHEA-COMP:9697"/>
        <dbReference type="ChEBI" id="CHEBI:30616"/>
        <dbReference type="ChEBI" id="CHEBI:32551"/>
        <dbReference type="ChEBI" id="CHEBI:33019"/>
        <dbReference type="ChEBI" id="CHEBI:78442"/>
        <dbReference type="ChEBI" id="CHEBI:78529"/>
        <dbReference type="ChEBI" id="CHEBI:456215"/>
        <dbReference type="EC" id="6.1.1.6"/>
    </reaction>
</comment>
<feature type="binding site" evidence="9">
    <location>
        <position position="442"/>
    </location>
    <ligand>
        <name>Mg(2+)</name>
        <dbReference type="ChEBI" id="CHEBI:18420"/>
        <label>1</label>
    </ligand>
</feature>
<keyword evidence="9 10" id="KW-0460">Magnesium</keyword>
<dbReference type="PANTHER" id="PTHR42918">
    <property type="entry name" value="LYSYL-TRNA SYNTHETASE"/>
    <property type="match status" value="1"/>
</dbReference>
<dbReference type="InterPro" id="IPR044136">
    <property type="entry name" value="Lys-tRNA-ligase_II_N"/>
</dbReference>
<dbReference type="GO" id="GO:0000049">
    <property type="term" value="F:tRNA binding"/>
    <property type="evidence" value="ECO:0007669"/>
    <property type="project" value="TreeGrafter"/>
</dbReference>
<keyword evidence="7 9" id="KW-0030">Aminoacyl-tRNA synthetase</keyword>
<dbReference type="GO" id="GO:0005524">
    <property type="term" value="F:ATP binding"/>
    <property type="evidence" value="ECO:0007669"/>
    <property type="project" value="UniProtKB-UniRule"/>
</dbReference>
<keyword evidence="3 9" id="KW-0479">Metal-binding</keyword>
<dbReference type="NCBIfam" id="TIGR00499">
    <property type="entry name" value="lysS_bact"/>
    <property type="match status" value="1"/>
</dbReference>
<evidence type="ECO:0000313" key="13">
    <source>
        <dbReference type="EMBL" id="ROR89461.1"/>
    </source>
</evidence>
<dbReference type="FunFam" id="2.40.50.140:FF:000024">
    <property type="entry name" value="Lysine--tRNA ligase"/>
    <property type="match status" value="1"/>
</dbReference>
<evidence type="ECO:0000313" key="14">
    <source>
        <dbReference type="Proteomes" id="UP000281738"/>
    </source>
</evidence>
<feature type="region of interest" description="Disordered" evidence="11">
    <location>
        <begin position="73"/>
        <end position="92"/>
    </location>
</feature>
<keyword evidence="6 9" id="KW-0648">Protein biosynthesis</keyword>
<feature type="domain" description="Aminoacyl-transfer RNA synthetases class-II family profile" evidence="12">
    <location>
        <begin position="218"/>
        <end position="529"/>
    </location>
</feature>
<organism evidence="13 14">
    <name type="scientific">Nocardioides aurantiacus</name>
    <dbReference type="NCBI Taxonomy" id="86796"/>
    <lineage>
        <taxon>Bacteria</taxon>
        <taxon>Bacillati</taxon>
        <taxon>Actinomycetota</taxon>
        <taxon>Actinomycetes</taxon>
        <taxon>Propionibacteriales</taxon>
        <taxon>Nocardioidaceae</taxon>
        <taxon>Nocardioides</taxon>
    </lineage>
</organism>
<dbReference type="InterPro" id="IPR006195">
    <property type="entry name" value="aa-tRNA-synth_II"/>
</dbReference>
<dbReference type="Pfam" id="PF01336">
    <property type="entry name" value="tRNA_anti-codon"/>
    <property type="match status" value="1"/>
</dbReference>
<dbReference type="EC" id="6.1.1.6" evidence="9"/>
<dbReference type="InterPro" id="IPR002313">
    <property type="entry name" value="Lys-tRNA-ligase_II"/>
</dbReference>
<sequence>MGASLGARPPVGGASRSSTLARMSDAAAPSPGATPDDLPEQLQVRREKRQRLLDSGRQPYPTTVERTHTIRRLRETHDPRLEAGELEPDTRTGEQVAIAGRVIFQRNTGKLCFARLREGDGAEIQVMLSLAEVGEESLGEFKQLVDIGDLLAVRGEVITSRRGELSVAATSWQLAAKTLRPLPNEHRPLSEEARIRLRYVDMMIRPEAREMVRTKATVLKSLRRTLDERGYTEVETPILQLTNGGAAARPFRTHLNALDQDMLLRIALELDLKRAMIGGVDRVYEIGRTFRNEGLDSTHAAEFSMLEAYEAYGDQFTMMELTRALVIDAARAVGRTVVPGRDGSEIDLEGEWRQASILDLVSEALNEEVTVDTPVELLRRHAAAHDVELQPNWGHAEIVVELYEQLVEDHLINPTFVMDYPSAVKPLAKAHRSEAGINEAWDLIINGVELAPAYTELNDPVVQRERLEAQSLLAAAGDPEAMELDEVFLKAMEYGMPPAGGMGMGVDRLVMLLTGAGIRETILFPLLRPE</sequence>
<feature type="region of interest" description="Disordered" evidence="11">
    <location>
        <begin position="1"/>
        <end position="44"/>
    </location>
</feature>
<keyword evidence="9" id="KW-0963">Cytoplasm</keyword>
<dbReference type="Proteomes" id="UP000281738">
    <property type="component" value="Unassembled WGS sequence"/>
</dbReference>
<comment type="cofactor">
    <cofactor evidence="9 10">
        <name>Mg(2+)</name>
        <dbReference type="ChEBI" id="CHEBI:18420"/>
    </cofactor>
    <text evidence="9 10">Binds 3 Mg(2+) ions per subunit.</text>
</comment>
<dbReference type="InterPro" id="IPR045864">
    <property type="entry name" value="aa-tRNA-synth_II/BPL/LPL"/>
</dbReference>
<evidence type="ECO:0000256" key="3">
    <source>
        <dbReference type="ARBA" id="ARBA00022723"/>
    </source>
</evidence>
<comment type="subunit">
    <text evidence="9">Homodimer.</text>
</comment>
<comment type="caution">
    <text evidence="13">The sequence shown here is derived from an EMBL/GenBank/DDBJ whole genome shotgun (WGS) entry which is preliminary data.</text>
</comment>
<dbReference type="GO" id="GO:0006430">
    <property type="term" value="P:lysyl-tRNA aminoacylation"/>
    <property type="evidence" value="ECO:0007669"/>
    <property type="project" value="UniProtKB-UniRule"/>
</dbReference>
<reference evidence="13 14" key="1">
    <citation type="submission" date="2018-11" db="EMBL/GenBank/DDBJ databases">
        <title>Sequencing the genomes of 1000 actinobacteria strains.</title>
        <authorList>
            <person name="Klenk H.-P."/>
        </authorList>
    </citation>
    <scope>NUCLEOTIDE SEQUENCE [LARGE SCALE GENOMIC DNA]</scope>
    <source>
        <strain evidence="13 14">DSM 12652</strain>
    </source>
</reference>
<keyword evidence="5 9" id="KW-0067">ATP-binding</keyword>
<evidence type="ECO:0000256" key="1">
    <source>
        <dbReference type="ARBA" id="ARBA00008226"/>
    </source>
</evidence>
<evidence type="ECO:0000256" key="6">
    <source>
        <dbReference type="ARBA" id="ARBA00022917"/>
    </source>
</evidence>
<evidence type="ECO:0000256" key="11">
    <source>
        <dbReference type="SAM" id="MobiDB-lite"/>
    </source>
</evidence>
<dbReference type="InterPro" id="IPR004364">
    <property type="entry name" value="Aa-tRNA-synt_II"/>
</dbReference>
<dbReference type="SUPFAM" id="SSF55681">
    <property type="entry name" value="Class II aaRS and biotin synthetases"/>
    <property type="match status" value="1"/>
</dbReference>
<comment type="similarity">
    <text evidence="1 9">Belongs to the class-II aminoacyl-tRNA synthetase family.</text>
</comment>
<feature type="binding site" evidence="9">
    <location>
        <position position="449"/>
    </location>
    <ligand>
        <name>Mg(2+)</name>
        <dbReference type="ChEBI" id="CHEBI:18420"/>
        <label>2</label>
    </ligand>
</feature>
<dbReference type="PANTHER" id="PTHR42918:SF15">
    <property type="entry name" value="LYSINE--TRNA LIGASE, CHLOROPLASTIC_MITOCHONDRIAL"/>
    <property type="match status" value="1"/>
</dbReference>
<dbReference type="GO" id="GO:0000287">
    <property type="term" value="F:magnesium ion binding"/>
    <property type="evidence" value="ECO:0007669"/>
    <property type="project" value="UniProtKB-UniRule"/>
</dbReference>
<dbReference type="GO" id="GO:0004824">
    <property type="term" value="F:lysine-tRNA ligase activity"/>
    <property type="evidence" value="ECO:0007669"/>
    <property type="project" value="UniProtKB-UniRule"/>
</dbReference>
<keyword evidence="14" id="KW-1185">Reference proteome</keyword>
<feature type="binding site" evidence="9">
    <location>
        <position position="449"/>
    </location>
    <ligand>
        <name>Mg(2+)</name>
        <dbReference type="ChEBI" id="CHEBI:18420"/>
        <label>1</label>
    </ligand>
</feature>
<dbReference type="Gene3D" id="3.30.930.10">
    <property type="entry name" value="Bira Bifunctional Protein, Domain 2"/>
    <property type="match status" value="1"/>
</dbReference>
<evidence type="ECO:0000256" key="4">
    <source>
        <dbReference type="ARBA" id="ARBA00022741"/>
    </source>
</evidence>
<name>A0A3N2CPL4_9ACTN</name>
<feature type="region of interest" description="Disordered" evidence="11">
    <location>
        <begin position="49"/>
        <end position="68"/>
    </location>
</feature>
<dbReference type="CDD" id="cd04322">
    <property type="entry name" value="LysRS_N"/>
    <property type="match status" value="1"/>
</dbReference>
<dbReference type="Pfam" id="PF00152">
    <property type="entry name" value="tRNA-synt_2"/>
    <property type="match status" value="1"/>
</dbReference>
<dbReference type="AlphaFoldDB" id="A0A3N2CPL4"/>
<proteinExistence type="inferred from homology"/>
<dbReference type="EMBL" id="RKHO01000001">
    <property type="protein sequence ID" value="ROR89461.1"/>
    <property type="molecule type" value="Genomic_DNA"/>
</dbReference>
<evidence type="ECO:0000256" key="8">
    <source>
        <dbReference type="ARBA" id="ARBA00048573"/>
    </source>
</evidence>
<dbReference type="SUPFAM" id="SSF50249">
    <property type="entry name" value="Nucleic acid-binding proteins"/>
    <property type="match status" value="1"/>
</dbReference>
<protein>
    <recommendedName>
        <fullName evidence="9">Lysine--tRNA ligase</fullName>
        <ecNumber evidence="9">6.1.1.6</ecNumber>
    </recommendedName>
    <alternativeName>
        <fullName evidence="9">Lysyl-tRNA synthetase</fullName>
        <shortName evidence="9">LysRS</shortName>
    </alternativeName>
</protein>
<dbReference type="NCBIfam" id="NF001756">
    <property type="entry name" value="PRK00484.1"/>
    <property type="match status" value="1"/>
</dbReference>
<comment type="subcellular location">
    <subcellularLocation>
        <location evidence="9">Cytoplasm</location>
    </subcellularLocation>
</comment>
<evidence type="ECO:0000256" key="10">
    <source>
        <dbReference type="RuleBase" id="RU000336"/>
    </source>
</evidence>
<dbReference type="HAMAP" id="MF_00252">
    <property type="entry name" value="Lys_tRNA_synth_class2"/>
    <property type="match status" value="1"/>
</dbReference>
<evidence type="ECO:0000256" key="5">
    <source>
        <dbReference type="ARBA" id="ARBA00022840"/>
    </source>
</evidence>
<keyword evidence="4 9" id="KW-0547">Nucleotide-binding</keyword>